<evidence type="ECO:0000313" key="2">
    <source>
        <dbReference type="Proteomes" id="UP000749646"/>
    </source>
</evidence>
<keyword evidence="2" id="KW-1185">Reference proteome</keyword>
<comment type="caution">
    <text evidence="1">The sequence shown here is derived from an EMBL/GenBank/DDBJ whole genome shotgun (WGS) entry which is preliminary data.</text>
</comment>
<evidence type="ECO:0000313" key="1">
    <source>
        <dbReference type="EMBL" id="KAF9948838.1"/>
    </source>
</evidence>
<sequence length="528" mass="61855">MFNIQELDDLVYSQLDRYDLTQCVRVNKKWHTLIIPYLWRDTTALNRWKQIVAFRQMVLEDYLHEQQQHQRTAQEREEKVDSGAVSLTLLEKNARWIQRISPPKHILKYLQGWMYNFDINAPTSMSLFRHFLKRCTSITFLSLELEQEELESDEILKVIVDYYLPHTRDLYINTFHLGFCMESWLLKHLLSRCSSRLEKLTLWVVVVGTEERKIKWEGDHEENVEPEWLLKDLKLRFCIDKSNSKTFWPWLWKHCSRVKTLKADYIFDLVHSLAEGISTHMTDLTEIELGNGTWDRNLKDQEVAELLSSSYRGWKTVRLKHALECMLATKAALTQHFSTLEELVIDDGHNGFTRDDLITVLSSCPKLRMLIFSEDFAATTFIDRNPDTGSLREWACEGSLKVLQVKITEVPRPDIISTEDYPGQGRGIQRQVYERLARLTKLEMLVLGHHSHSVHWHSSLEISLDSGLYWLEGLKELKALDLSCLEARIGVEEIEWMSKHWPKLDSIKGLSKEVINSVQGQFPAIQLQ</sequence>
<dbReference type="OrthoDB" id="2396061at2759"/>
<proteinExistence type="predicted"/>
<reference evidence="1" key="1">
    <citation type="journal article" date="2020" name="Fungal Divers.">
        <title>Resolving the Mortierellaceae phylogeny through synthesis of multi-gene phylogenetics and phylogenomics.</title>
        <authorList>
            <person name="Vandepol N."/>
            <person name="Liber J."/>
            <person name="Desiro A."/>
            <person name="Na H."/>
            <person name="Kennedy M."/>
            <person name="Barry K."/>
            <person name="Grigoriev I.V."/>
            <person name="Miller A.N."/>
            <person name="O'Donnell K."/>
            <person name="Stajich J.E."/>
            <person name="Bonito G."/>
        </authorList>
    </citation>
    <scope>NUCLEOTIDE SEQUENCE</scope>
    <source>
        <strain evidence="1">MES-2147</strain>
    </source>
</reference>
<dbReference type="InterPro" id="IPR032675">
    <property type="entry name" value="LRR_dom_sf"/>
</dbReference>
<evidence type="ECO:0008006" key="3">
    <source>
        <dbReference type="Google" id="ProtNLM"/>
    </source>
</evidence>
<gene>
    <name evidence="1" type="ORF">BGZ65_007783</name>
</gene>
<dbReference type="SUPFAM" id="SSF52047">
    <property type="entry name" value="RNI-like"/>
    <property type="match status" value="1"/>
</dbReference>
<name>A0A9P6IUS6_9FUNG</name>
<organism evidence="1 2">
    <name type="scientific">Modicella reniformis</name>
    <dbReference type="NCBI Taxonomy" id="1440133"/>
    <lineage>
        <taxon>Eukaryota</taxon>
        <taxon>Fungi</taxon>
        <taxon>Fungi incertae sedis</taxon>
        <taxon>Mucoromycota</taxon>
        <taxon>Mortierellomycotina</taxon>
        <taxon>Mortierellomycetes</taxon>
        <taxon>Mortierellales</taxon>
        <taxon>Mortierellaceae</taxon>
        <taxon>Modicella</taxon>
    </lineage>
</organism>
<dbReference type="AlphaFoldDB" id="A0A9P6IUS6"/>
<dbReference type="EMBL" id="JAAAHW010007371">
    <property type="protein sequence ID" value="KAF9948838.1"/>
    <property type="molecule type" value="Genomic_DNA"/>
</dbReference>
<dbReference type="Gene3D" id="3.80.10.10">
    <property type="entry name" value="Ribonuclease Inhibitor"/>
    <property type="match status" value="1"/>
</dbReference>
<dbReference type="Proteomes" id="UP000749646">
    <property type="component" value="Unassembled WGS sequence"/>
</dbReference>
<accession>A0A9P6IUS6</accession>
<protein>
    <recommendedName>
        <fullName evidence="3">F-box domain-containing protein</fullName>
    </recommendedName>
</protein>